<protein>
    <submittedName>
        <fullName evidence="2">Uncharacterized protein</fullName>
    </submittedName>
</protein>
<dbReference type="EMBL" id="JAWDGP010006162">
    <property type="protein sequence ID" value="KAK3746191.1"/>
    <property type="molecule type" value="Genomic_DNA"/>
</dbReference>
<reference evidence="2" key="1">
    <citation type="journal article" date="2023" name="G3 (Bethesda)">
        <title>A reference genome for the long-term kleptoplast-retaining sea slug Elysia crispata morphotype clarki.</title>
        <authorList>
            <person name="Eastman K.E."/>
            <person name="Pendleton A.L."/>
            <person name="Shaikh M.A."/>
            <person name="Suttiyut T."/>
            <person name="Ogas R."/>
            <person name="Tomko P."/>
            <person name="Gavelis G."/>
            <person name="Widhalm J.R."/>
            <person name="Wisecaver J.H."/>
        </authorList>
    </citation>
    <scope>NUCLEOTIDE SEQUENCE</scope>
    <source>
        <strain evidence="2">ECLA1</strain>
    </source>
</reference>
<proteinExistence type="predicted"/>
<accession>A0AAE1CZN7</accession>
<organism evidence="2 3">
    <name type="scientific">Elysia crispata</name>
    <name type="common">lettuce slug</name>
    <dbReference type="NCBI Taxonomy" id="231223"/>
    <lineage>
        <taxon>Eukaryota</taxon>
        <taxon>Metazoa</taxon>
        <taxon>Spiralia</taxon>
        <taxon>Lophotrochozoa</taxon>
        <taxon>Mollusca</taxon>
        <taxon>Gastropoda</taxon>
        <taxon>Heterobranchia</taxon>
        <taxon>Euthyneura</taxon>
        <taxon>Panpulmonata</taxon>
        <taxon>Sacoglossa</taxon>
        <taxon>Placobranchoidea</taxon>
        <taxon>Plakobranchidae</taxon>
        <taxon>Elysia</taxon>
    </lineage>
</organism>
<feature type="region of interest" description="Disordered" evidence="1">
    <location>
        <begin position="35"/>
        <end position="63"/>
    </location>
</feature>
<keyword evidence="3" id="KW-1185">Reference proteome</keyword>
<evidence type="ECO:0000313" key="2">
    <source>
        <dbReference type="EMBL" id="KAK3746191.1"/>
    </source>
</evidence>
<name>A0AAE1CZN7_9GAST</name>
<evidence type="ECO:0000256" key="1">
    <source>
        <dbReference type="SAM" id="MobiDB-lite"/>
    </source>
</evidence>
<evidence type="ECO:0000313" key="3">
    <source>
        <dbReference type="Proteomes" id="UP001283361"/>
    </source>
</evidence>
<dbReference type="AlphaFoldDB" id="A0AAE1CZN7"/>
<comment type="caution">
    <text evidence="2">The sequence shown here is derived from an EMBL/GenBank/DDBJ whole genome shotgun (WGS) entry which is preliminary data.</text>
</comment>
<dbReference type="Proteomes" id="UP001283361">
    <property type="component" value="Unassembled WGS sequence"/>
</dbReference>
<feature type="compositionally biased region" description="Basic and acidic residues" evidence="1">
    <location>
        <begin position="36"/>
        <end position="55"/>
    </location>
</feature>
<gene>
    <name evidence="2" type="ORF">RRG08_014665</name>
</gene>
<sequence>MEGRKGGGGGGIPIQTYPQHYKYLHEDQVINFPYTSREEKQRDFGKSEFDTKEIPLHPANTPDIGHYSFGQDLIGPKALRVSSSTGLTKQN</sequence>